<keyword evidence="2" id="KW-1185">Reference proteome</keyword>
<proteinExistence type="predicted"/>
<dbReference type="Proteomes" id="UP000077069">
    <property type="component" value="Unassembled WGS sequence"/>
</dbReference>
<dbReference type="RefSeq" id="XP_018041446.1">
    <property type="nucleotide sequence ID" value="XM_018186590.1"/>
</dbReference>
<dbReference type="AlphaFoldDB" id="A0A177CV41"/>
<dbReference type="InParanoid" id="A0A177CV41"/>
<dbReference type="GeneID" id="28770076"/>
<dbReference type="OrthoDB" id="10378476at2759"/>
<evidence type="ECO:0000313" key="1">
    <source>
        <dbReference type="EMBL" id="OAG11081.1"/>
    </source>
</evidence>
<protein>
    <submittedName>
        <fullName evidence="1">Uncharacterized protein</fullName>
    </submittedName>
</protein>
<accession>A0A177CV41</accession>
<dbReference type="EMBL" id="KV441549">
    <property type="protein sequence ID" value="OAG11081.1"/>
    <property type="molecule type" value="Genomic_DNA"/>
</dbReference>
<reference evidence="1 2" key="1">
    <citation type="submission" date="2016-05" db="EMBL/GenBank/DDBJ databases">
        <title>Comparative analysis of secretome profiles of manganese(II)-oxidizing ascomycete fungi.</title>
        <authorList>
            <consortium name="DOE Joint Genome Institute"/>
            <person name="Zeiner C.A."/>
            <person name="Purvine S.O."/>
            <person name="Zink E.M."/>
            <person name="Wu S."/>
            <person name="Pasa-Tolic L."/>
            <person name="Chaput D.L."/>
            <person name="Haridas S."/>
            <person name="Grigoriev I.V."/>
            <person name="Santelli C.M."/>
            <person name="Hansel C.M."/>
        </authorList>
    </citation>
    <scope>NUCLEOTIDE SEQUENCE [LARGE SCALE GENOMIC DNA]</scope>
    <source>
        <strain evidence="1 2">AP3s5-JAC2a</strain>
    </source>
</reference>
<gene>
    <name evidence="1" type="ORF">CC84DRAFT_518691</name>
</gene>
<name>A0A177CV41_9PLEO</name>
<evidence type="ECO:0000313" key="2">
    <source>
        <dbReference type="Proteomes" id="UP000077069"/>
    </source>
</evidence>
<sequence>MSTLCHFFAVLRAKAGRARELAMAVRRPRPRMTYPARRRHLQTCGQLRGNPREVRCHRPHTSCISSLPHIPTRTPSCSVEKPDAGVRGGPSLLHFFGCTARA</sequence>
<organism evidence="1 2">
    <name type="scientific">Paraphaeosphaeria sporulosa</name>
    <dbReference type="NCBI Taxonomy" id="1460663"/>
    <lineage>
        <taxon>Eukaryota</taxon>
        <taxon>Fungi</taxon>
        <taxon>Dikarya</taxon>
        <taxon>Ascomycota</taxon>
        <taxon>Pezizomycotina</taxon>
        <taxon>Dothideomycetes</taxon>
        <taxon>Pleosporomycetidae</taxon>
        <taxon>Pleosporales</taxon>
        <taxon>Massarineae</taxon>
        <taxon>Didymosphaeriaceae</taxon>
        <taxon>Paraphaeosphaeria</taxon>
    </lineage>
</organism>